<evidence type="ECO:0000259" key="11">
    <source>
        <dbReference type="PROSITE" id="PS50262"/>
    </source>
</evidence>
<keyword evidence="5 10" id="KW-0552">Olfaction</keyword>
<reference evidence="13" key="1">
    <citation type="submission" date="2025-08" db="UniProtKB">
        <authorList>
            <consortium name="RefSeq"/>
        </authorList>
    </citation>
    <scope>IDENTIFICATION</scope>
    <source>
        <tissue evidence="13">Blood</tissue>
    </source>
</reference>
<proteinExistence type="inferred from homology"/>
<dbReference type="GO" id="GO:0004930">
    <property type="term" value="F:G protein-coupled receptor activity"/>
    <property type="evidence" value="ECO:0007669"/>
    <property type="project" value="UniProtKB-KW"/>
</dbReference>
<dbReference type="AlphaFoldDB" id="A0AA97K3D3"/>
<keyword evidence="3 10" id="KW-0716">Sensory transduction</keyword>
<dbReference type="Gene3D" id="1.20.1070.10">
    <property type="entry name" value="Rhodopsin 7-helix transmembrane proteins"/>
    <property type="match status" value="1"/>
</dbReference>
<evidence type="ECO:0000256" key="2">
    <source>
        <dbReference type="ARBA" id="ARBA00022475"/>
    </source>
</evidence>
<dbReference type="GO" id="GO:0004984">
    <property type="term" value="F:olfactory receptor activity"/>
    <property type="evidence" value="ECO:0007669"/>
    <property type="project" value="InterPro"/>
</dbReference>
<feature type="transmembrane region" description="Helical" evidence="10">
    <location>
        <begin position="58"/>
        <end position="77"/>
    </location>
</feature>
<comment type="subcellular location">
    <subcellularLocation>
        <location evidence="1 10">Cell membrane</location>
        <topology evidence="1 10">Multi-pass membrane protein</topology>
    </subcellularLocation>
</comment>
<gene>
    <name evidence="13" type="primary">LOC129338826</name>
</gene>
<dbReference type="FunFam" id="1.20.1070.10:FF:000001">
    <property type="entry name" value="Olfactory receptor"/>
    <property type="match status" value="1"/>
</dbReference>
<feature type="transmembrane region" description="Helical" evidence="10">
    <location>
        <begin position="138"/>
        <end position="156"/>
    </location>
</feature>
<accession>A0AA97K3D3</accession>
<evidence type="ECO:0000256" key="8">
    <source>
        <dbReference type="ARBA" id="ARBA00023224"/>
    </source>
</evidence>
<dbReference type="InterPro" id="IPR000725">
    <property type="entry name" value="Olfact_rcpt"/>
</dbReference>
<protein>
    <recommendedName>
        <fullName evidence="10">Olfactory receptor</fullName>
    </recommendedName>
</protein>
<keyword evidence="2 10" id="KW-1003">Cell membrane</keyword>
<evidence type="ECO:0000256" key="5">
    <source>
        <dbReference type="ARBA" id="ARBA00022725"/>
    </source>
</evidence>
<dbReference type="CDD" id="cd15231">
    <property type="entry name" value="7tmA_OR5V1-like"/>
    <property type="match status" value="1"/>
</dbReference>
<dbReference type="InterPro" id="IPR017452">
    <property type="entry name" value="GPCR_Rhodpsn_7TM"/>
</dbReference>
<organism evidence="12 13">
    <name type="scientific">Eublepharis macularius</name>
    <name type="common">Leopard gecko</name>
    <name type="synonym">Cyrtodactylus macularius</name>
    <dbReference type="NCBI Taxonomy" id="481883"/>
    <lineage>
        <taxon>Eukaryota</taxon>
        <taxon>Metazoa</taxon>
        <taxon>Chordata</taxon>
        <taxon>Craniata</taxon>
        <taxon>Vertebrata</taxon>
        <taxon>Euteleostomi</taxon>
        <taxon>Lepidosauria</taxon>
        <taxon>Squamata</taxon>
        <taxon>Bifurcata</taxon>
        <taxon>Gekkota</taxon>
        <taxon>Eublepharidae</taxon>
        <taxon>Eublepharinae</taxon>
        <taxon>Eublepharis</taxon>
    </lineage>
</organism>
<dbReference type="GO" id="GO:0005886">
    <property type="term" value="C:plasma membrane"/>
    <property type="evidence" value="ECO:0007669"/>
    <property type="project" value="UniProtKB-SubCell"/>
</dbReference>
<dbReference type="GeneID" id="129338826"/>
<feature type="domain" description="G-protein coupled receptors family 1 profile" evidence="11">
    <location>
        <begin position="39"/>
        <end position="288"/>
    </location>
</feature>
<dbReference type="PRINTS" id="PR00245">
    <property type="entry name" value="OLFACTORYR"/>
</dbReference>
<feature type="transmembrane region" description="Helical" evidence="10">
    <location>
        <begin position="195"/>
        <end position="221"/>
    </location>
</feature>
<keyword evidence="9" id="KW-0297">G-protein coupled receptor</keyword>
<name>A0AA97K3D3_EUBMA</name>
<comment type="similarity">
    <text evidence="9">Belongs to the G-protein coupled receptor 1 family.</text>
</comment>
<keyword evidence="8 9" id="KW-0807">Transducer</keyword>
<feature type="transmembrane region" description="Helical" evidence="10">
    <location>
        <begin position="233"/>
        <end position="251"/>
    </location>
</feature>
<dbReference type="SUPFAM" id="SSF81321">
    <property type="entry name" value="Family A G protein-coupled receptor-like"/>
    <property type="match status" value="1"/>
</dbReference>
<dbReference type="PROSITE" id="PS50262">
    <property type="entry name" value="G_PROTEIN_RECEP_F1_2"/>
    <property type="match status" value="1"/>
</dbReference>
<evidence type="ECO:0000313" key="13">
    <source>
        <dbReference type="RefSeq" id="XP_054849308.1"/>
    </source>
</evidence>
<evidence type="ECO:0000256" key="6">
    <source>
        <dbReference type="ARBA" id="ARBA00022989"/>
    </source>
</evidence>
<dbReference type="KEGG" id="emc:129338826"/>
<evidence type="ECO:0000313" key="12">
    <source>
        <dbReference type="Proteomes" id="UP001190640"/>
    </source>
</evidence>
<dbReference type="PANTHER" id="PTHR26453">
    <property type="entry name" value="OLFACTORY RECEPTOR"/>
    <property type="match status" value="1"/>
</dbReference>
<keyword evidence="6 10" id="KW-1133">Transmembrane helix</keyword>
<sequence length="310" mass="34918">MINETALAEFLILGFSSLQDLQPLLFFIFLITYICTLAGNISIITIACMDPQLHTPMYFFLGNLSFLDICYTTTNVPQMLVHLLSEMKSITYAGCVIQLYFFLSFVGTECILLAAMAYDRFVAICHPLHYTVMMRKELCLQLAGASWASGFLNSALHTYFTFRLPFCGANGLNYFFCDIPPLLLLSCGDTTLNEIILLVIGVFIGWTPFVCIVLSYVYIISTILKISSSEGRLKAFSTCASHLTIVLMYYGSSIFTYVRPISTYSLDKDRLISVLHSIVTPMLNPLIYTLRNKDIKGALKRIFMGKMYSK</sequence>
<evidence type="ECO:0000256" key="10">
    <source>
        <dbReference type="RuleBase" id="RU363047"/>
    </source>
</evidence>
<keyword evidence="12" id="KW-1185">Reference proteome</keyword>
<dbReference type="Proteomes" id="UP001190640">
    <property type="component" value="Chromosome 12"/>
</dbReference>
<dbReference type="PROSITE" id="PS00237">
    <property type="entry name" value="G_PROTEIN_RECEP_F1_1"/>
    <property type="match status" value="1"/>
</dbReference>
<feature type="transmembrane region" description="Helical" evidence="10">
    <location>
        <begin position="24"/>
        <end position="46"/>
    </location>
</feature>
<dbReference type="PRINTS" id="PR00237">
    <property type="entry name" value="GPCRRHODOPSN"/>
</dbReference>
<dbReference type="Pfam" id="PF13853">
    <property type="entry name" value="7tm_4"/>
    <property type="match status" value="1"/>
</dbReference>
<dbReference type="InterPro" id="IPR000276">
    <property type="entry name" value="GPCR_Rhodpsn"/>
</dbReference>
<feature type="transmembrane region" description="Helical" evidence="10">
    <location>
        <begin position="271"/>
        <end position="290"/>
    </location>
</feature>
<dbReference type="RefSeq" id="XP_054849308.1">
    <property type="nucleotide sequence ID" value="XM_054993333.1"/>
</dbReference>
<evidence type="ECO:0000256" key="7">
    <source>
        <dbReference type="ARBA" id="ARBA00023136"/>
    </source>
</evidence>
<keyword evidence="7 10" id="KW-0472">Membrane</keyword>
<feature type="transmembrane region" description="Helical" evidence="10">
    <location>
        <begin position="97"/>
        <end position="118"/>
    </location>
</feature>
<evidence type="ECO:0000256" key="3">
    <source>
        <dbReference type="ARBA" id="ARBA00022606"/>
    </source>
</evidence>
<evidence type="ECO:0000256" key="9">
    <source>
        <dbReference type="RuleBase" id="RU000688"/>
    </source>
</evidence>
<evidence type="ECO:0000256" key="1">
    <source>
        <dbReference type="ARBA" id="ARBA00004651"/>
    </source>
</evidence>
<keyword evidence="9" id="KW-0675">Receptor</keyword>
<evidence type="ECO:0000256" key="4">
    <source>
        <dbReference type="ARBA" id="ARBA00022692"/>
    </source>
</evidence>
<keyword evidence="4 9" id="KW-0812">Transmembrane</keyword>